<reference evidence="8 9" key="1">
    <citation type="submission" date="2021-03" db="EMBL/GenBank/DDBJ databases">
        <title>Genomic Encyclopedia of Type Strains, Phase IV (KMG-IV): sequencing the most valuable type-strain genomes for metagenomic binning, comparative biology and taxonomic classification.</title>
        <authorList>
            <person name="Goeker M."/>
        </authorList>
    </citation>
    <scope>NUCLEOTIDE SEQUENCE [LARGE SCALE GENOMIC DNA]</scope>
    <source>
        <strain evidence="8 9">DSM 28650</strain>
    </source>
</reference>
<dbReference type="InterPro" id="IPR048279">
    <property type="entry name" value="MdtK-like"/>
</dbReference>
<feature type="transmembrane region" description="Helical" evidence="7">
    <location>
        <begin position="245"/>
        <end position="265"/>
    </location>
</feature>
<dbReference type="PANTHER" id="PTHR42925">
    <property type="entry name" value="MULTIDRUG AND TOXIN EFFLUX PROTEIN MATE FAMILY"/>
    <property type="match status" value="1"/>
</dbReference>
<accession>A0ABS4K8Z8</accession>
<dbReference type="Pfam" id="PF01554">
    <property type="entry name" value="MatE"/>
    <property type="match status" value="2"/>
</dbReference>
<evidence type="ECO:0000256" key="1">
    <source>
        <dbReference type="ARBA" id="ARBA00004651"/>
    </source>
</evidence>
<evidence type="ECO:0000256" key="5">
    <source>
        <dbReference type="ARBA" id="ARBA00022989"/>
    </source>
</evidence>
<feature type="transmembrane region" description="Helical" evidence="7">
    <location>
        <begin position="195"/>
        <end position="217"/>
    </location>
</feature>
<name>A0ABS4K8Z8_9CLOT</name>
<feature type="transmembrane region" description="Helical" evidence="7">
    <location>
        <begin position="166"/>
        <end position="189"/>
    </location>
</feature>
<keyword evidence="4 7" id="KW-0812">Transmembrane</keyword>
<feature type="transmembrane region" description="Helical" evidence="7">
    <location>
        <begin position="418"/>
        <end position="437"/>
    </location>
</feature>
<evidence type="ECO:0000313" key="9">
    <source>
        <dbReference type="Proteomes" id="UP001519308"/>
    </source>
</evidence>
<dbReference type="Proteomes" id="UP001519308">
    <property type="component" value="Unassembled WGS sequence"/>
</dbReference>
<sequence>MDKNLLDKKTFIKTLISLALPITIQNLISSSLNMVDTVMIGSLGEVEIAAVGLANQFFFLYSLITFGINSGCAIFISQFFGKKDYKNIRRVLGLCILVGGVTGVFFTGVALLIPNFIMTFFSSDPKVIAIGAEYLSIIAFSYILTSISFAFAFASRSTGQPKIPMITSATALGCNTILNYLLIFGKFGFPELGVAGAAIATLISRIVEFTLIIGIIYKQKGILAAKFSELVDLSKEFIMNIIKTIYPVILNEFFWALGMTMYSVAYAKINTEAVASVQISNTVQNIFMVAAFGLANSCAIMIGREIGARREENAMVLGRRFIKTSFSIGLVLGLVVFLGSGFIISFFNVNSEVIKDTKVILRLFSFIIPVKMLTSLFIVGILRSGGDTKFSLILEIGSVWGIGVPLAFLGAVLLKLPVYMVVGMVYIEEIAKLIIAFPRFKSKKWIRNLVQHL</sequence>
<feature type="transmembrane region" description="Helical" evidence="7">
    <location>
        <begin position="359"/>
        <end position="380"/>
    </location>
</feature>
<dbReference type="PIRSF" id="PIRSF006603">
    <property type="entry name" value="DinF"/>
    <property type="match status" value="1"/>
</dbReference>
<feature type="transmembrane region" description="Helical" evidence="7">
    <location>
        <begin position="392"/>
        <end position="412"/>
    </location>
</feature>
<dbReference type="InterPro" id="IPR002528">
    <property type="entry name" value="MATE_fam"/>
</dbReference>
<dbReference type="PANTHER" id="PTHR42925:SF2">
    <property type="entry name" value="NA+ DRIVEN MULTIDRUG EFFLUX PUMP"/>
    <property type="match status" value="1"/>
</dbReference>
<dbReference type="EMBL" id="JAGGLL010000039">
    <property type="protein sequence ID" value="MBP2023820.1"/>
    <property type="molecule type" value="Genomic_DNA"/>
</dbReference>
<keyword evidence="5 7" id="KW-1133">Transmembrane helix</keyword>
<protein>
    <submittedName>
        <fullName evidence="8">MATE family efflux protein</fullName>
    </submittedName>
</protein>
<evidence type="ECO:0000256" key="3">
    <source>
        <dbReference type="ARBA" id="ARBA00022475"/>
    </source>
</evidence>
<keyword evidence="9" id="KW-1185">Reference proteome</keyword>
<feature type="transmembrane region" description="Helical" evidence="7">
    <location>
        <begin position="134"/>
        <end position="154"/>
    </location>
</feature>
<comment type="subcellular location">
    <subcellularLocation>
        <location evidence="1">Cell membrane</location>
        <topology evidence="1">Multi-pass membrane protein</topology>
    </subcellularLocation>
</comment>
<evidence type="ECO:0000256" key="2">
    <source>
        <dbReference type="ARBA" id="ARBA00022448"/>
    </source>
</evidence>
<feature type="transmembrane region" description="Helical" evidence="7">
    <location>
        <begin position="58"/>
        <end position="79"/>
    </location>
</feature>
<feature type="transmembrane region" description="Helical" evidence="7">
    <location>
        <begin position="285"/>
        <end position="303"/>
    </location>
</feature>
<evidence type="ECO:0000256" key="7">
    <source>
        <dbReference type="SAM" id="Phobius"/>
    </source>
</evidence>
<proteinExistence type="predicted"/>
<keyword evidence="3" id="KW-1003">Cell membrane</keyword>
<evidence type="ECO:0000256" key="6">
    <source>
        <dbReference type="ARBA" id="ARBA00023136"/>
    </source>
</evidence>
<dbReference type="InterPro" id="IPR047135">
    <property type="entry name" value="YsiQ"/>
</dbReference>
<keyword evidence="2" id="KW-0813">Transport</keyword>
<comment type="caution">
    <text evidence="8">The sequence shown here is derived from an EMBL/GenBank/DDBJ whole genome shotgun (WGS) entry which is preliminary data.</text>
</comment>
<feature type="transmembrane region" description="Helical" evidence="7">
    <location>
        <begin position="91"/>
        <end position="114"/>
    </location>
</feature>
<evidence type="ECO:0000256" key="4">
    <source>
        <dbReference type="ARBA" id="ARBA00022692"/>
    </source>
</evidence>
<keyword evidence="6 7" id="KW-0472">Membrane</keyword>
<gene>
    <name evidence="8" type="ORF">J2Z44_003662</name>
</gene>
<organism evidence="8 9">
    <name type="scientific">Clostridium punense</name>
    <dbReference type="NCBI Taxonomy" id="1054297"/>
    <lineage>
        <taxon>Bacteria</taxon>
        <taxon>Bacillati</taxon>
        <taxon>Bacillota</taxon>
        <taxon>Clostridia</taxon>
        <taxon>Eubacteriales</taxon>
        <taxon>Clostridiaceae</taxon>
        <taxon>Clostridium</taxon>
    </lineage>
</organism>
<evidence type="ECO:0000313" key="8">
    <source>
        <dbReference type="EMBL" id="MBP2023820.1"/>
    </source>
</evidence>
<dbReference type="CDD" id="cd13134">
    <property type="entry name" value="MATE_like_8"/>
    <property type="match status" value="1"/>
</dbReference>
<dbReference type="RefSeq" id="WP_021285777.1">
    <property type="nucleotide sequence ID" value="NZ_JAGGLL010000039.1"/>
</dbReference>
<dbReference type="NCBIfam" id="TIGR00797">
    <property type="entry name" value="matE"/>
    <property type="match status" value="1"/>
</dbReference>
<feature type="transmembrane region" description="Helical" evidence="7">
    <location>
        <begin position="324"/>
        <end position="347"/>
    </location>
</feature>